<feature type="region of interest" description="Disordered" evidence="1">
    <location>
        <begin position="564"/>
        <end position="591"/>
    </location>
</feature>
<evidence type="ECO:0000256" key="1">
    <source>
        <dbReference type="SAM" id="MobiDB-lite"/>
    </source>
</evidence>
<dbReference type="AlphaFoldDB" id="A0A6J2T7A1"/>
<gene>
    <name evidence="3" type="primary">LOC115622866</name>
</gene>
<organism evidence="2 3">
    <name type="scientific">Drosophila lebanonensis</name>
    <name type="common">Fruit fly</name>
    <name type="synonym">Scaptodrosophila lebanonensis</name>
    <dbReference type="NCBI Taxonomy" id="7225"/>
    <lineage>
        <taxon>Eukaryota</taxon>
        <taxon>Metazoa</taxon>
        <taxon>Ecdysozoa</taxon>
        <taxon>Arthropoda</taxon>
        <taxon>Hexapoda</taxon>
        <taxon>Insecta</taxon>
        <taxon>Pterygota</taxon>
        <taxon>Neoptera</taxon>
        <taxon>Endopterygota</taxon>
        <taxon>Diptera</taxon>
        <taxon>Brachycera</taxon>
        <taxon>Muscomorpha</taxon>
        <taxon>Ephydroidea</taxon>
        <taxon>Drosophilidae</taxon>
        <taxon>Scaptodrosophila</taxon>
    </lineage>
</organism>
<feature type="compositionally biased region" description="Basic and acidic residues" evidence="1">
    <location>
        <begin position="569"/>
        <end position="586"/>
    </location>
</feature>
<accession>A0A6J2T7A1</accession>
<keyword evidence="2" id="KW-1185">Reference proteome</keyword>
<sequence length="839" mass="96453">MSNQLFFLSLADIFSIYPAIFKEQSKKLKKTKQIYLPSDEEWQDKMYFMLLEIQRHVNESSDSSLSLNDINKKDKPAFDVNRITKFLTPGTSPNGRRSRALKHCHPTTVKVKLRTGSRWTLPTIANAARLLRKPPLPVTFQNEHEMRLAYSLIYDVFRYKVVLANALSDVCFFEKHEEFIGDEQRTWLMLFELYDRQFKHRNSEHHDLQARLYKEAEVKDLAEVLWEHRIRLAASISRMRISSGALRLSQLLPIHLQNEKVAIAAANPVVTGWINPFLVPNKAEADRILTEMGFTVHGPDDEQPLLEQHCKWDNICPLVISCIPKDRSAFTKSVLMTKHYFIMQDKNFCFGPAVMSKLMDYFELDGDILQTHIGSPRSTAYLAALFYSVNRVNNFYVYGAGASLKEYRRYMELIGVNNIRLFGDAFTSFPMESNRFRTVVGIFATPPNSFSAIQDPIDLICSRGGDLSMLEVLTESEVSDEGKQRVALILEEQLLTLTMSMSRPQVQFVLYQTHSIVTTENEDLVDYVLKMVNKLALEKHRNAYKEMKRQEALAELEAANIPSAAMSKDSPRKKDKLSAEDKKKSQQEISAKSGDAAVILPTVPRVDSIELIVTPDIDEFVLDTVPDICINQDDCIKQQATGSFLSLVRRKALTHLNEKYLILMAERRGLFGKPERDKTSKPRTVKLQETVEQPPLDDGYDSRIGSSRSNAQQVLARLQLETNASSIRSHLTKVSTTHRQPIAFNFRRRECKRYYVLPIYMHSSKQSCRLWWQYAYKCVSRNGGADAVWNPNLKFKLHCNRKLRMRTLKVRRAALTGRQPLRLHIRDIELLCQVRGKVT</sequence>
<dbReference type="PANTHER" id="PTHR14663">
    <property type="entry name" value="METHYLTRANSFERASE NSUN7-RELATED"/>
    <property type="match status" value="1"/>
</dbReference>
<dbReference type="OrthoDB" id="6817893at2759"/>
<evidence type="ECO:0000313" key="2">
    <source>
        <dbReference type="Proteomes" id="UP000504634"/>
    </source>
</evidence>
<dbReference type="GeneID" id="115622866"/>
<dbReference type="InterPro" id="IPR029063">
    <property type="entry name" value="SAM-dependent_MTases_sf"/>
</dbReference>
<proteinExistence type="predicted"/>
<dbReference type="InterPro" id="IPR042620">
    <property type="entry name" value="NSUN7"/>
</dbReference>
<dbReference type="Gene3D" id="3.40.50.150">
    <property type="entry name" value="Vaccinia Virus protein VP39"/>
    <property type="match status" value="1"/>
</dbReference>
<protein>
    <submittedName>
        <fullName evidence="3">Uncharacterized protein LOC115622866 isoform X1</fullName>
    </submittedName>
</protein>
<dbReference type="PANTHER" id="PTHR14663:SF2">
    <property type="entry name" value="METHYLTRANSFERASE NSUN7-RELATED"/>
    <property type="match status" value="1"/>
</dbReference>
<evidence type="ECO:0000313" key="3">
    <source>
        <dbReference type="RefSeq" id="XP_030372811.1"/>
    </source>
</evidence>
<reference evidence="3" key="1">
    <citation type="submission" date="2025-08" db="UniProtKB">
        <authorList>
            <consortium name="RefSeq"/>
        </authorList>
    </citation>
    <scope>IDENTIFICATION</scope>
    <source>
        <strain evidence="3">11010-0011.00</strain>
        <tissue evidence="3">Whole body</tissue>
    </source>
</reference>
<dbReference type="Proteomes" id="UP000504634">
    <property type="component" value="Unplaced"/>
</dbReference>
<dbReference type="RefSeq" id="XP_030372811.1">
    <property type="nucleotide sequence ID" value="XM_030516951.1"/>
</dbReference>
<name>A0A6J2T7A1_DROLE</name>